<dbReference type="KEGG" id="aia:AWH56_018685"/>
<evidence type="ECO:0000256" key="1">
    <source>
        <dbReference type="SAM" id="Phobius"/>
    </source>
</evidence>
<dbReference type="RefSeq" id="WP_071316628.1">
    <property type="nucleotide sequence ID" value="NZ_CP063356.2"/>
</dbReference>
<reference evidence="5 6" key="2">
    <citation type="journal article" date="2017" name="Genome Announc.">
        <title>Draft Genome Sequences of Four Alkaliphilic Bacteria Belonging to the Anaerobacillus Genus.</title>
        <authorList>
            <person name="Bassil N.M."/>
            <person name="Lloyd J.R."/>
        </authorList>
    </citation>
    <scope>NUCLEOTIDE SEQUENCE [LARGE SCALE GENOMIC DNA]</scope>
    <source>
        <strain evidence="5 6">NB2006</strain>
    </source>
</reference>
<dbReference type="Pfam" id="PF12207">
    <property type="entry name" value="DUF3600"/>
    <property type="match status" value="1"/>
</dbReference>
<name>A0A1S2LJ07_9BACI</name>
<dbReference type="InterPro" id="IPR022019">
    <property type="entry name" value="DUF3600"/>
</dbReference>
<protein>
    <submittedName>
        <fullName evidence="5">DUF3600 domain-containing protein</fullName>
    </submittedName>
</protein>
<dbReference type="EMBL" id="LQXD01000071">
    <property type="protein sequence ID" value="OIJ20433.1"/>
    <property type="molecule type" value="Genomic_DNA"/>
</dbReference>
<reference evidence="5" key="4">
    <citation type="submission" date="2020-10" db="EMBL/GenBank/DDBJ databases">
        <authorList>
            <person name="Bassil N.M."/>
            <person name="Lloyd J.R."/>
        </authorList>
    </citation>
    <scope>NUCLEOTIDE SEQUENCE</scope>
    <source>
        <strain evidence="5">NB2006</strain>
    </source>
</reference>
<keyword evidence="1" id="KW-1133">Transmembrane helix</keyword>
<dbReference type="OrthoDB" id="2731598at2"/>
<dbReference type="InterPro" id="IPR038267">
    <property type="entry name" value="ECF_sigma_eff"/>
</dbReference>
<dbReference type="AlphaFoldDB" id="A0A1S2LJ07"/>
<evidence type="ECO:0000313" key="3">
    <source>
        <dbReference type="EMBL" id="OIJ11445.1"/>
    </source>
</evidence>
<reference evidence="3 6" key="1">
    <citation type="submission" date="2016-10" db="EMBL/GenBank/DDBJ databases">
        <title>Draft genome sequences of four alkaliphilic bacteria belonging to the Anaerobacillus genus.</title>
        <authorList>
            <person name="Bassil N.M."/>
            <person name="Lloyd J.R."/>
        </authorList>
    </citation>
    <scope>NUCLEOTIDE SEQUENCE [LARGE SCALE GENOMIC DNA]</scope>
    <source>
        <strain evidence="3 6">NB2006</strain>
    </source>
</reference>
<accession>A0A1S2LJ07</accession>
<evidence type="ECO:0000313" key="6">
    <source>
        <dbReference type="Proteomes" id="UP000180175"/>
    </source>
</evidence>
<keyword evidence="1" id="KW-0472">Membrane</keyword>
<keyword evidence="1" id="KW-0812">Transmembrane</keyword>
<feature type="transmembrane region" description="Helical" evidence="1">
    <location>
        <begin position="45"/>
        <end position="66"/>
    </location>
</feature>
<reference evidence="5 6" key="3">
    <citation type="journal article" date="2019" name="Int. J. Syst. Evol. Microbiol.">
        <title>Anaerobacillus isosaccharinicus sp. nov., an alkaliphilic bacterium which degrades isosaccharinic acid.</title>
        <authorList>
            <person name="Bassil N.M."/>
            <person name="Lloyd J.R."/>
        </authorList>
    </citation>
    <scope>NUCLEOTIDE SEQUENCE [LARGE SCALE GENOMIC DNA]</scope>
    <source>
        <strain evidence="5 6">NB2006</strain>
    </source>
</reference>
<evidence type="ECO:0000313" key="5">
    <source>
        <dbReference type="EMBL" id="QOY34735.1"/>
    </source>
</evidence>
<keyword evidence="6" id="KW-1185">Reference proteome</keyword>
<dbReference type="EMBL" id="LQXD01000135">
    <property type="protein sequence ID" value="OIJ11445.1"/>
    <property type="molecule type" value="Genomic_DNA"/>
</dbReference>
<sequence length="351" mass="39573">MNFETKVKQSLKEKSKHITPPQELKQKVMNKIENIDGVSKVKKRIVAGFIAVALIIPTAAAAYQAYLADDLYGSFENVKKHFAAATIDSYMLLNAKLEQAKGELGKEEFGQFYEQLKVITGSKVEYGDQYGNIDFDMIPQNKVQEIKNALMVLQPFFDKLNGHESSKAILSPQEYEIYIDAIMTYQKILVKSGINPSNSFLDEDIKPGLLEEFIAARTIMADVDKRVINVTNEPLFPIPTFTINNQNIDVYYGIPSHSGSEINFNNSEVFIGYAKLLSPIEVMPNSILNITFDNEPDIIEFQIMDKQGEIYSQGTLETLQLPDAKGEYLIVVLGQWDNVNVPYVFVTKVED</sequence>
<proteinExistence type="predicted"/>
<gene>
    <name evidence="5" type="ORF">AWH56_018685</name>
    <name evidence="4" type="ORF">AWH56_07905</name>
    <name evidence="3" type="ORF">AWH56_15745</name>
</gene>
<feature type="domain" description="DUF3600" evidence="2">
    <location>
        <begin position="67"/>
        <end position="225"/>
    </location>
</feature>
<evidence type="ECO:0000259" key="2">
    <source>
        <dbReference type="Pfam" id="PF12207"/>
    </source>
</evidence>
<dbReference type="Proteomes" id="UP000180175">
    <property type="component" value="Chromosome"/>
</dbReference>
<dbReference type="EMBL" id="CP063356">
    <property type="protein sequence ID" value="QOY34735.1"/>
    <property type="molecule type" value="Genomic_DNA"/>
</dbReference>
<organism evidence="3 6">
    <name type="scientific">Anaerobacillus isosaccharinicus</name>
    <dbReference type="NCBI Taxonomy" id="1532552"/>
    <lineage>
        <taxon>Bacteria</taxon>
        <taxon>Bacillati</taxon>
        <taxon>Bacillota</taxon>
        <taxon>Bacilli</taxon>
        <taxon>Bacillales</taxon>
        <taxon>Bacillaceae</taxon>
        <taxon>Anaerobacillus</taxon>
    </lineage>
</organism>
<evidence type="ECO:0000313" key="4">
    <source>
        <dbReference type="EMBL" id="OIJ20433.1"/>
    </source>
</evidence>
<dbReference type="Gene3D" id="1.10.3950.10">
    <property type="entry name" value="putative ecf-type sigma factor negative effector from bacillus cereus"/>
    <property type="match status" value="1"/>
</dbReference>